<protein>
    <submittedName>
        <fullName evidence="1">Uncharacterized protein</fullName>
    </submittedName>
</protein>
<evidence type="ECO:0000313" key="2">
    <source>
        <dbReference type="Proteomes" id="UP000075881"/>
    </source>
</evidence>
<dbReference type="AlphaFoldDB" id="A0A182KIR9"/>
<dbReference type="VEuPathDB" id="VectorBase:ACHR014336"/>
<sequence>MPCRCIMSISKVHRAGWNEISFTTSADVSFSRSMYVPFVL</sequence>
<dbReference type="EnsemblMetazoa" id="ACHR014336-RA">
    <property type="protein sequence ID" value="ACHR014336-PA"/>
    <property type="gene ID" value="ACHR014336"/>
</dbReference>
<dbReference type="Proteomes" id="UP000075881">
    <property type="component" value="Unassembled WGS sequence"/>
</dbReference>
<reference evidence="1" key="2">
    <citation type="submission" date="2020-05" db="UniProtKB">
        <authorList>
            <consortium name="EnsemblMetazoa"/>
        </authorList>
    </citation>
    <scope>IDENTIFICATION</scope>
    <source>
        <strain evidence="1">ACHKN1017</strain>
    </source>
</reference>
<accession>A0A182KIR9</accession>
<proteinExistence type="predicted"/>
<reference evidence="2" key="1">
    <citation type="submission" date="2013-03" db="EMBL/GenBank/DDBJ databases">
        <title>The Genome Sequence of Anopheles christyi ACHKN1017.</title>
        <authorList>
            <consortium name="The Broad Institute Genomics Platform"/>
            <person name="Neafsey D.E."/>
            <person name="Besansky N."/>
            <person name="Walker B."/>
            <person name="Young S.K."/>
            <person name="Zeng Q."/>
            <person name="Gargeya S."/>
            <person name="Fitzgerald M."/>
            <person name="Haas B."/>
            <person name="Abouelleil A."/>
            <person name="Allen A.W."/>
            <person name="Alvarado L."/>
            <person name="Arachchi H.M."/>
            <person name="Berlin A.M."/>
            <person name="Chapman S.B."/>
            <person name="Gainer-Dewar J."/>
            <person name="Goldberg J."/>
            <person name="Griggs A."/>
            <person name="Gujja S."/>
            <person name="Hansen M."/>
            <person name="Howarth C."/>
            <person name="Imamovic A."/>
            <person name="Ireland A."/>
            <person name="Larimer J."/>
            <person name="McCowan C."/>
            <person name="Murphy C."/>
            <person name="Pearson M."/>
            <person name="Poon T.W."/>
            <person name="Priest M."/>
            <person name="Roberts A."/>
            <person name="Saif S."/>
            <person name="Shea T."/>
            <person name="Sisk P."/>
            <person name="Sykes S."/>
            <person name="Wortman J."/>
            <person name="Nusbaum C."/>
            <person name="Birren B."/>
        </authorList>
    </citation>
    <scope>NUCLEOTIDE SEQUENCE [LARGE SCALE GENOMIC DNA]</scope>
    <source>
        <strain evidence="2">ACHKN1017</strain>
    </source>
</reference>
<evidence type="ECO:0000313" key="1">
    <source>
        <dbReference type="EnsemblMetazoa" id="ACHR014336-PA"/>
    </source>
</evidence>
<organism evidence="1 2">
    <name type="scientific">Anopheles christyi</name>
    <dbReference type="NCBI Taxonomy" id="43041"/>
    <lineage>
        <taxon>Eukaryota</taxon>
        <taxon>Metazoa</taxon>
        <taxon>Ecdysozoa</taxon>
        <taxon>Arthropoda</taxon>
        <taxon>Hexapoda</taxon>
        <taxon>Insecta</taxon>
        <taxon>Pterygota</taxon>
        <taxon>Neoptera</taxon>
        <taxon>Endopterygota</taxon>
        <taxon>Diptera</taxon>
        <taxon>Nematocera</taxon>
        <taxon>Culicoidea</taxon>
        <taxon>Culicidae</taxon>
        <taxon>Anophelinae</taxon>
        <taxon>Anopheles</taxon>
    </lineage>
</organism>
<keyword evidence="2" id="KW-1185">Reference proteome</keyword>
<name>A0A182KIR9_9DIPT</name>